<dbReference type="Gene3D" id="3.90.1340.10">
    <property type="entry name" value="Phage tail collar domain"/>
    <property type="match status" value="1"/>
</dbReference>
<evidence type="ECO:0000259" key="1">
    <source>
        <dbReference type="Pfam" id="PF07484"/>
    </source>
</evidence>
<dbReference type="Pfam" id="PF07484">
    <property type="entry name" value="Collar"/>
    <property type="match status" value="1"/>
</dbReference>
<reference evidence="3" key="1">
    <citation type="submission" date="2016-11" db="EMBL/GenBank/DDBJ databases">
        <authorList>
            <person name="Varghese N."/>
            <person name="Submissions S."/>
        </authorList>
    </citation>
    <scope>NUCLEOTIDE SEQUENCE [LARGE SCALE GENOMIC DNA]</scope>
    <source>
        <strain evidence="3">Sac-22</strain>
    </source>
</reference>
<dbReference type="InterPro" id="IPR011083">
    <property type="entry name" value="Phage_tail_collar_dom"/>
</dbReference>
<protein>
    <submittedName>
        <fullName evidence="2">Microcystin-dependent protein</fullName>
    </submittedName>
</protein>
<sequence>MSDPFLGEIRIFAFNFAPKNWAFCNGRLLPINQNQALFALLGTTYGGDGRTTFALPDLRDRVPFSMGNGSAGSLVLGQVGGEAAHTVSANEMPQHSHTLYGRASLANTGDPTGALLGAKGRFGRDMLGVADGKTLAPNSVSTVGGSQSHENRQPFLALNFVIALAGIFPSQN</sequence>
<dbReference type="AlphaFoldDB" id="A0A1M7MBZ5"/>
<organism evidence="2 3">
    <name type="scientific">Duganella sacchari</name>
    <dbReference type="NCBI Taxonomy" id="551987"/>
    <lineage>
        <taxon>Bacteria</taxon>
        <taxon>Pseudomonadati</taxon>
        <taxon>Pseudomonadota</taxon>
        <taxon>Betaproteobacteria</taxon>
        <taxon>Burkholderiales</taxon>
        <taxon>Oxalobacteraceae</taxon>
        <taxon>Telluria group</taxon>
        <taxon>Duganella</taxon>
    </lineage>
</organism>
<evidence type="ECO:0000313" key="3">
    <source>
        <dbReference type="Proteomes" id="UP000184339"/>
    </source>
</evidence>
<dbReference type="EMBL" id="FRCX01000003">
    <property type="protein sequence ID" value="SHM88246.1"/>
    <property type="molecule type" value="Genomic_DNA"/>
</dbReference>
<dbReference type="InterPro" id="IPR037053">
    <property type="entry name" value="Phage_tail_collar_dom_sf"/>
</dbReference>
<dbReference type="OrthoDB" id="8613813at2"/>
<dbReference type="RefSeq" id="WP_072782928.1">
    <property type="nucleotide sequence ID" value="NZ_FRCX01000003.1"/>
</dbReference>
<accession>A0A1M7MBZ5</accession>
<dbReference type="Proteomes" id="UP000184339">
    <property type="component" value="Unassembled WGS sequence"/>
</dbReference>
<proteinExistence type="predicted"/>
<dbReference type="STRING" id="551987.SAMN05192549_103107"/>
<name>A0A1M7MBZ5_9BURK</name>
<keyword evidence="3" id="KW-1185">Reference proteome</keyword>
<dbReference type="SUPFAM" id="SSF88874">
    <property type="entry name" value="Receptor-binding domain of short tail fibre protein gp12"/>
    <property type="match status" value="1"/>
</dbReference>
<feature type="domain" description="Phage tail collar" evidence="1">
    <location>
        <begin position="7"/>
        <end position="63"/>
    </location>
</feature>
<evidence type="ECO:0000313" key="2">
    <source>
        <dbReference type="EMBL" id="SHM88246.1"/>
    </source>
</evidence>
<gene>
    <name evidence="2" type="ORF">SAMN05192549_103107</name>
</gene>